<evidence type="ECO:0000259" key="4">
    <source>
        <dbReference type="PROSITE" id="PS50853"/>
    </source>
</evidence>
<dbReference type="InterPro" id="IPR013783">
    <property type="entry name" value="Ig-like_fold"/>
</dbReference>
<dbReference type="InterPro" id="IPR013780">
    <property type="entry name" value="Glyco_hydro_b"/>
</dbReference>
<dbReference type="InterPro" id="IPR036116">
    <property type="entry name" value="FN3_sf"/>
</dbReference>
<dbReference type="PANTHER" id="PTHR43447">
    <property type="entry name" value="ALPHA-AMYLASE"/>
    <property type="match status" value="1"/>
</dbReference>
<dbReference type="Gene3D" id="2.60.40.1180">
    <property type="entry name" value="Golgi alpha-mannosidase II"/>
    <property type="match status" value="1"/>
</dbReference>
<dbReference type="InterPro" id="IPR012850">
    <property type="entry name" value="A-amylase_bs_C"/>
</dbReference>
<evidence type="ECO:0000256" key="2">
    <source>
        <dbReference type="ARBA" id="ARBA00022801"/>
    </source>
</evidence>
<dbReference type="SMART" id="SM00810">
    <property type="entry name" value="Alpha-amyl_C2"/>
    <property type="match status" value="1"/>
</dbReference>
<evidence type="ECO:0000313" key="6">
    <source>
        <dbReference type="Proteomes" id="UP001642464"/>
    </source>
</evidence>
<feature type="domain" description="Fibronectin type-III" evidence="4">
    <location>
        <begin position="439"/>
        <end position="526"/>
    </location>
</feature>
<dbReference type="Pfam" id="PF07821">
    <property type="entry name" value="Alpha-amyl_C2"/>
    <property type="match status" value="1"/>
</dbReference>
<dbReference type="SMART" id="SM00642">
    <property type="entry name" value="Aamy"/>
    <property type="match status" value="1"/>
</dbReference>
<organism evidence="5 6">
    <name type="scientific">Durusdinium trenchii</name>
    <dbReference type="NCBI Taxonomy" id="1381693"/>
    <lineage>
        <taxon>Eukaryota</taxon>
        <taxon>Sar</taxon>
        <taxon>Alveolata</taxon>
        <taxon>Dinophyceae</taxon>
        <taxon>Suessiales</taxon>
        <taxon>Symbiodiniaceae</taxon>
        <taxon>Durusdinium</taxon>
    </lineage>
</organism>
<feature type="domain" description="Fibronectin type-III" evidence="4">
    <location>
        <begin position="773"/>
        <end position="866"/>
    </location>
</feature>
<dbReference type="Proteomes" id="UP001642464">
    <property type="component" value="Unassembled WGS sequence"/>
</dbReference>
<comment type="similarity">
    <text evidence="1">Belongs to the glycosyl hydrolase 13 family.</text>
</comment>
<dbReference type="InterPro" id="IPR006047">
    <property type="entry name" value="GH13_cat_dom"/>
</dbReference>
<protein>
    <submittedName>
        <fullName evidence="5">4-alpha-D-glucan glucanohydrolase</fullName>
    </submittedName>
</protein>
<sequence>MGQGNSCLPLSELATSLEQLSDDDVIRAAFSFLRSRPSLSERFKLRFSAPVDFEDPGDADPETLGSAGGITILAATHWSPPRLHCSEVKPGQPLSWTALPGLAMTGSKVQGFSGFWVLRFPTTQKLEFLLNDGCNNWQKNGNANFVAETPGLWILRAGKLKKFAQEEVKAPVALSGDVRELEAKGGVILLYQSRWPQPNLHYRFSEDHPWTDPPGEAFAGSELTGFPRSENWWAMRLDTQALEFVPNDGGSQWHKASGGNWRIRGAGAWKLSGDRLERIGAFESEVTTPEPSVARLPSLGAAPSGEGFGRVVDAESIDAERLADLFDCKNIVLLYRSAWTTPHLHCRDLTQDVPGPWTQTPGLRFSPAGDIAKELDGAGSSGTLFVTKLSADVSACEFVLNDGGPHYRWDKAAGGVNFRAPGYGVWLVSGGRVEKLQAAPAAFAPEVVSVTRTSVSLSWKPASTSVKGYRLFRNGKQVATLAGGVLQYVDTSLYAAHQYSFTLAAVSTQGVLGPQSEAALATTAPAGKPGAPSALRVALSSGKGVTLEWTQPEDHGGAPVTAYVVYRDGEKMATVLNEKMEITWKDSNVTRGGSYSYSVIACHLPPAEEQDLRQKVLKEREAAAPPEEDRDILLNIPEELNMSEAAGPVETTAVDELEVGPCKESLRDQLAEGQGITVFYQSCWGRTYAHCCSHQEKGWTPLPGVPLECSPCHAFLDSENWLVLCLPYARSLEFVMNDGERGWDKAPGGKNYKVMTPGVFLLTHGHLDPVALPPQEPTGLAAEAMDGSRVRLLWEPPALGDGEAPVKSYRVYRNGRVIGTTETAKCQYEDINLFAFTDYEYSVSALNRQEVAGPLSDAVNVKTKLPGLPSAPRNLRANTRKEDGRLVVQLEWEPPADCGGAPVASYEIIRDGTVIDIFDVPNARIRSEAEAAKPMDPEAAAARRWIRSTCSYSSLSWFKDAMLWIDSSIELGGCYSYQVRAVQLGPERASQLKKGGVVQRCGSQFLDNVLADVVGPASEPAQVRAVAFMDPPKMGDQRTLILFQSFDWGSHKAESWYNVLLGLLPELRSAGINMVWLPPPSDSVDDHGYLPRKWYDRLATTPRACASMRCSQELQHLIQSMHEQEIVPMLDVVVNHRCASLQDSAGRWLKFEEPDWEGWAVCHDSPAVPGGSGAHTTGEPAAYAPSVDHSNPRIQADVKEYIKYLMEEIGFRALRFDFVKGYSARFQTEYVRAAGAPYAVAENWNGDANSLHDYVRECQGVMAVYDFPLYYVLKRCIHSNNFEELNCGGRLAGIAGRDPARSCTFIDNHDTYQLAIVGGCFGNNDQALRGYALILTHPGVPCVFHWDYVRAPYVREKLLELCAIRRDAKIHSTSQLNIHCASHGLYAAIIDNKVALKIGTNDWSPGVGWKASCFGAEFCVWSRP</sequence>
<evidence type="ECO:0000256" key="3">
    <source>
        <dbReference type="ARBA" id="ARBA00023295"/>
    </source>
</evidence>
<name>A0ABP0L3W0_9DINO</name>
<accession>A0ABP0L3W0</accession>
<dbReference type="CDD" id="cd00063">
    <property type="entry name" value="FN3"/>
    <property type="match status" value="3"/>
</dbReference>
<evidence type="ECO:0000313" key="5">
    <source>
        <dbReference type="EMBL" id="CAK9033851.1"/>
    </source>
</evidence>
<dbReference type="SUPFAM" id="SSF49265">
    <property type="entry name" value="Fibronectin type III"/>
    <property type="match status" value="2"/>
</dbReference>
<gene>
    <name evidence="5" type="ORF">SCF082_LOCUS20666</name>
</gene>
<dbReference type="Pfam" id="PF00041">
    <property type="entry name" value="fn3"/>
    <property type="match status" value="1"/>
</dbReference>
<dbReference type="Gene3D" id="3.20.20.80">
    <property type="entry name" value="Glycosidases"/>
    <property type="match status" value="1"/>
</dbReference>
<dbReference type="EMBL" id="CAXAMM010014470">
    <property type="protein sequence ID" value="CAK9033851.1"/>
    <property type="molecule type" value="Genomic_DNA"/>
</dbReference>
<keyword evidence="2" id="KW-0378">Hydrolase</keyword>
<comment type="caution">
    <text evidence="5">The sequence shown here is derived from an EMBL/GenBank/DDBJ whole genome shotgun (WGS) entry which is preliminary data.</text>
</comment>
<dbReference type="InterPro" id="IPR003961">
    <property type="entry name" value="FN3_dom"/>
</dbReference>
<dbReference type="SUPFAM" id="SSF51445">
    <property type="entry name" value="(Trans)glycosidases"/>
    <property type="match status" value="1"/>
</dbReference>
<dbReference type="InterPro" id="IPR017853">
    <property type="entry name" value="GH"/>
</dbReference>
<dbReference type="PROSITE" id="PS50853">
    <property type="entry name" value="FN3"/>
    <property type="match status" value="3"/>
</dbReference>
<reference evidence="5 6" key="1">
    <citation type="submission" date="2024-02" db="EMBL/GenBank/DDBJ databases">
        <authorList>
            <person name="Chen Y."/>
            <person name="Shah S."/>
            <person name="Dougan E. K."/>
            <person name="Thang M."/>
            <person name="Chan C."/>
        </authorList>
    </citation>
    <scope>NUCLEOTIDE SEQUENCE [LARGE SCALE GENOMIC DNA]</scope>
</reference>
<keyword evidence="6" id="KW-1185">Reference proteome</keyword>
<evidence type="ECO:0000256" key="1">
    <source>
        <dbReference type="ARBA" id="ARBA00008061"/>
    </source>
</evidence>
<feature type="domain" description="Fibronectin type-III" evidence="4">
    <location>
        <begin position="531"/>
        <end position="619"/>
    </location>
</feature>
<proteinExistence type="inferred from homology"/>
<keyword evidence="3" id="KW-0326">Glycosidase</keyword>
<dbReference type="SUPFAM" id="SSF51011">
    <property type="entry name" value="Glycosyl hydrolase domain"/>
    <property type="match status" value="1"/>
</dbReference>
<dbReference type="SMART" id="SM00060">
    <property type="entry name" value="FN3"/>
    <property type="match status" value="4"/>
</dbReference>
<dbReference type="Gene3D" id="2.60.40.10">
    <property type="entry name" value="Immunoglobulins"/>
    <property type="match status" value="7"/>
</dbReference>